<dbReference type="InterPro" id="IPR021369">
    <property type="entry name" value="DUF2985"/>
</dbReference>
<dbReference type="InterPro" id="IPR006461">
    <property type="entry name" value="PLAC_motif_containing"/>
</dbReference>
<accession>A0A218W370</accession>
<dbReference type="EMBL" id="PGOL01006177">
    <property type="protein sequence ID" value="PKI33977.1"/>
    <property type="molecule type" value="Genomic_DNA"/>
</dbReference>
<organism evidence="2 4">
    <name type="scientific">Punica granatum</name>
    <name type="common">Pomegranate</name>
    <dbReference type="NCBI Taxonomy" id="22663"/>
    <lineage>
        <taxon>Eukaryota</taxon>
        <taxon>Viridiplantae</taxon>
        <taxon>Streptophyta</taxon>
        <taxon>Embryophyta</taxon>
        <taxon>Tracheophyta</taxon>
        <taxon>Spermatophyta</taxon>
        <taxon>Magnoliopsida</taxon>
        <taxon>eudicotyledons</taxon>
        <taxon>Gunneridae</taxon>
        <taxon>Pentapetalae</taxon>
        <taxon>rosids</taxon>
        <taxon>malvids</taxon>
        <taxon>Myrtales</taxon>
        <taxon>Lythraceae</taxon>
        <taxon>Punica</taxon>
    </lineage>
</organism>
<reference evidence="3 5" key="3">
    <citation type="submission" date="2017-11" db="EMBL/GenBank/DDBJ databases">
        <title>De-novo sequencing of pomegranate (Punica granatum L.) genome.</title>
        <authorList>
            <person name="Akparov Z."/>
            <person name="Amiraslanov A."/>
            <person name="Hajiyeva S."/>
            <person name="Abbasov M."/>
            <person name="Kaur K."/>
            <person name="Hamwieh A."/>
            <person name="Solovyev V."/>
            <person name="Salamov A."/>
            <person name="Braich B."/>
            <person name="Kosarev P."/>
            <person name="Mahmoud A."/>
            <person name="Hajiyev E."/>
            <person name="Babayeva S."/>
            <person name="Izzatullayeva V."/>
            <person name="Mammadov A."/>
            <person name="Mammadov A."/>
            <person name="Sharifova S."/>
            <person name="Ojaghi J."/>
            <person name="Eynullazada K."/>
            <person name="Bayramov B."/>
            <person name="Abdulazimova A."/>
            <person name="Shahmuradov I."/>
        </authorList>
    </citation>
    <scope>NUCLEOTIDE SEQUENCE [LARGE SCALE GENOMIC DNA]</scope>
    <source>
        <strain evidence="3">AG2017</strain>
        <strain evidence="5">cv. AG2017</strain>
        <tissue evidence="3">Leaf</tissue>
    </source>
</reference>
<dbReference type="GO" id="GO:0009975">
    <property type="term" value="F:cyclase activity"/>
    <property type="evidence" value="ECO:0007669"/>
    <property type="project" value="TreeGrafter"/>
</dbReference>
<dbReference type="PANTHER" id="PTHR31045">
    <property type="entry name" value="PLAC8 FAMILY PROTEIN-RELATED"/>
    <property type="match status" value="1"/>
</dbReference>
<dbReference type="AlphaFoldDB" id="A0A218W370"/>
<dbReference type="GO" id="GO:0051762">
    <property type="term" value="P:sesquiterpene biosynthetic process"/>
    <property type="evidence" value="ECO:0007669"/>
    <property type="project" value="TreeGrafter"/>
</dbReference>
<dbReference type="Proteomes" id="UP000233551">
    <property type="component" value="Unassembled WGS sequence"/>
</dbReference>
<evidence type="ECO:0000313" key="4">
    <source>
        <dbReference type="Proteomes" id="UP000197138"/>
    </source>
</evidence>
<feature type="transmembrane region" description="Helical" evidence="1">
    <location>
        <begin position="298"/>
        <end position="315"/>
    </location>
</feature>
<dbReference type="Pfam" id="PF04749">
    <property type="entry name" value="PLAC8"/>
    <property type="match status" value="1"/>
</dbReference>
<gene>
    <name evidence="2" type="ORF">CDL15_Pgr000528</name>
    <name evidence="3" type="ORF">CRG98_045632</name>
</gene>
<feature type="transmembrane region" description="Helical" evidence="1">
    <location>
        <begin position="171"/>
        <end position="195"/>
    </location>
</feature>
<feature type="transmembrane region" description="Helical" evidence="1">
    <location>
        <begin position="327"/>
        <end position="346"/>
    </location>
</feature>
<feature type="transmembrane region" description="Helical" evidence="1">
    <location>
        <begin position="269"/>
        <end position="286"/>
    </location>
</feature>
<dbReference type="PANTHER" id="PTHR31045:SF21">
    <property type="entry name" value="PLAC8 FAMILY PROTEIN"/>
    <property type="match status" value="1"/>
</dbReference>
<dbReference type="Pfam" id="PF11204">
    <property type="entry name" value="DUF2985"/>
    <property type="match status" value="1"/>
</dbReference>
<protein>
    <recommendedName>
        <fullName evidence="6">PLAC8 motif-containing protein</fullName>
    </recommendedName>
</protein>
<evidence type="ECO:0008006" key="6">
    <source>
        <dbReference type="Google" id="ProtNLM"/>
    </source>
</evidence>
<keyword evidence="1" id="KW-0812">Transmembrane</keyword>
<keyword evidence="1" id="KW-1133">Transmembrane helix</keyword>
<keyword evidence="1" id="KW-0472">Membrane</keyword>
<evidence type="ECO:0000313" key="3">
    <source>
        <dbReference type="EMBL" id="PKI33977.1"/>
    </source>
</evidence>
<dbReference type="NCBIfam" id="TIGR01571">
    <property type="entry name" value="A_thal_Cys_rich"/>
    <property type="match status" value="1"/>
</dbReference>
<sequence length="431" mass="49434">MAKVRDEENPPSLQENAYRAGSKNTFQFSNTKKAPLSYGNCKTGRSIIDRIIDYKFEWKSLRISCKDWINNPLKLVLLLWIACVGISGAVLFLVMSGMLNRALPRKPQRDAWFEINNQILNALFTLMCLYQHPRRIHHLVLLLRWRAQDASELRKVYCKNGSQKPRERSHVAVVILLLHVNCFAQYALCSLNLVYDHLNRPIIGVIMGLSIAIAAPGIAAIYSILSPLGKEYDVGNNEERINKLRDKHGTIEYEPKWRGGLLDLRDDPGITFLSIFCGFCLFGWNMERLGLGNKYVHIANFTLFLVAPFWIFSLAAMHLENETVREFIRFSGIILSVFGLCYGGFWRIQMRERFNLPTDHPCCGKPGILDCAKWLFCCWCALAQEVRTSNFYDIIEDKFCRKQLGSHPKDAILEPPHPLTIELRGSLEHNL</sequence>
<dbReference type="EMBL" id="MTKT01005400">
    <property type="protein sequence ID" value="OWM67076.1"/>
    <property type="molecule type" value="Genomic_DNA"/>
</dbReference>
<reference evidence="4" key="1">
    <citation type="journal article" date="2017" name="Plant J.">
        <title>The pomegranate (Punica granatum L.) genome and the genomics of punicalagin biosynthesis.</title>
        <authorList>
            <person name="Qin G."/>
            <person name="Xu C."/>
            <person name="Ming R."/>
            <person name="Tang H."/>
            <person name="Guyot R."/>
            <person name="Kramer E.M."/>
            <person name="Hu Y."/>
            <person name="Yi X."/>
            <person name="Qi Y."/>
            <person name="Xu X."/>
            <person name="Gao Z."/>
            <person name="Pan H."/>
            <person name="Jian J."/>
            <person name="Tian Y."/>
            <person name="Yue Z."/>
            <person name="Xu Y."/>
        </authorList>
    </citation>
    <scope>NUCLEOTIDE SEQUENCE [LARGE SCALE GENOMIC DNA]</scope>
    <source>
        <strain evidence="4">cv. Dabenzi</strain>
    </source>
</reference>
<proteinExistence type="predicted"/>
<comment type="caution">
    <text evidence="2">The sequence shown here is derived from an EMBL/GenBank/DDBJ whole genome shotgun (WGS) entry which is preliminary data.</text>
</comment>
<keyword evidence="5" id="KW-1185">Reference proteome</keyword>
<dbReference type="Proteomes" id="UP000197138">
    <property type="component" value="Unassembled WGS sequence"/>
</dbReference>
<dbReference type="GeneID" id="116207047"/>
<name>A0A218W370_PUNGR</name>
<feature type="transmembrane region" description="Helical" evidence="1">
    <location>
        <begin position="202"/>
        <end position="225"/>
    </location>
</feature>
<feature type="transmembrane region" description="Helical" evidence="1">
    <location>
        <begin position="77"/>
        <end position="99"/>
    </location>
</feature>
<evidence type="ECO:0000313" key="2">
    <source>
        <dbReference type="EMBL" id="OWM67076.1"/>
    </source>
</evidence>
<dbReference type="STRING" id="22663.A0A218W370"/>
<dbReference type="OrthoDB" id="6407410at2759"/>
<evidence type="ECO:0000313" key="5">
    <source>
        <dbReference type="Proteomes" id="UP000233551"/>
    </source>
</evidence>
<reference evidence="2" key="2">
    <citation type="submission" date="2017-06" db="EMBL/GenBank/DDBJ databases">
        <title>The pomegranate genome and the genomics of punicalagin biosynthesis.</title>
        <authorList>
            <person name="Xu C."/>
        </authorList>
    </citation>
    <scope>NUCLEOTIDE SEQUENCE [LARGE SCALE GENOMIC DNA]</scope>
    <source>
        <tissue evidence="2">Fresh leaf</tissue>
    </source>
</reference>
<evidence type="ECO:0000256" key="1">
    <source>
        <dbReference type="SAM" id="Phobius"/>
    </source>
</evidence>